<dbReference type="AlphaFoldDB" id="A0A6A4RWG1"/>
<dbReference type="EMBL" id="VEVO01000019">
    <property type="protein sequence ID" value="KAF0026403.1"/>
    <property type="molecule type" value="Genomic_DNA"/>
</dbReference>
<comment type="caution">
    <text evidence="1">The sequence shown here is derived from an EMBL/GenBank/DDBJ whole genome shotgun (WGS) entry which is preliminary data.</text>
</comment>
<gene>
    <name evidence="1" type="ORF">F2P81_021140</name>
</gene>
<evidence type="ECO:0000313" key="2">
    <source>
        <dbReference type="Proteomes" id="UP000438429"/>
    </source>
</evidence>
<name>A0A6A4RWG1_SCOMX</name>
<organism evidence="1 2">
    <name type="scientific">Scophthalmus maximus</name>
    <name type="common">Turbot</name>
    <name type="synonym">Psetta maxima</name>
    <dbReference type="NCBI Taxonomy" id="52904"/>
    <lineage>
        <taxon>Eukaryota</taxon>
        <taxon>Metazoa</taxon>
        <taxon>Chordata</taxon>
        <taxon>Craniata</taxon>
        <taxon>Vertebrata</taxon>
        <taxon>Euteleostomi</taxon>
        <taxon>Actinopterygii</taxon>
        <taxon>Neopterygii</taxon>
        <taxon>Teleostei</taxon>
        <taxon>Neoteleostei</taxon>
        <taxon>Acanthomorphata</taxon>
        <taxon>Carangaria</taxon>
        <taxon>Pleuronectiformes</taxon>
        <taxon>Pleuronectoidei</taxon>
        <taxon>Scophthalmidae</taxon>
        <taxon>Scophthalmus</taxon>
    </lineage>
</organism>
<dbReference type="Proteomes" id="UP000438429">
    <property type="component" value="Unassembled WGS sequence"/>
</dbReference>
<proteinExistence type="predicted"/>
<sequence length="91" mass="10056">MLHLPGMCDYASSECQLKHRVPPKSTLLLNEVHRCSGVRAELIGSALRGKVGEVAASRWDTVQMEQLKASHNNRLLCARHIGERAGTMHPV</sequence>
<reference evidence="1 2" key="1">
    <citation type="submission" date="2019-06" db="EMBL/GenBank/DDBJ databases">
        <title>Draft genomes of female and male turbot (Scophthalmus maximus).</title>
        <authorList>
            <person name="Xu H."/>
            <person name="Xu X.-W."/>
            <person name="Shao C."/>
            <person name="Chen S."/>
        </authorList>
    </citation>
    <scope>NUCLEOTIDE SEQUENCE [LARGE SCALE GENOMIC DNA]</scope>
    <source>
        <strain evidence="1">Ysfricsl-2016a</strain>
        <tissue evidence="1">Blood</tissue>
    </source>
</reference>
<accession>A0A6A4RWG1</accession>
<protein>
    <submittedName>
        <fullName evidence="1">Uncharacterized protein</fullName>
    </submittedName>
</protein>
<evidence type="ECO:0000313" key="1">
    <source>
        <dbReference type="EMBL" id="KAF0026403.1"/>
    </source>
</evidence>